<feature type="domain" description="CCHC-type" evidence="7">
    <location>
        <begin position="218"/>
        <end position="233"/>
    </location>
</feature>
<feature type="compositionally biased region" description="Basic and acidic residues" evidence="6">
    <location>
        <begin position="117"/>
        <end position="151"/>
    </location>
</feature>
<dbReference type="PANTHER" id="PTHR47103:SF8">
    <property type="entry name" value="DNA-BINDING PROTEIN"/>
    <property type="match status" value="1"/>
</dbReference>
<feature type="domain" description="CCHC-type" evidence="7">
    <location>
        <begin position="198"/>
        <end position="214"/>
    </location>
</feature>
<feature type="domain" description="CCHC-type" evidence="7">
    <location>
        <begin position="244"/>
        <end position="259"/>
    </location>
</feature>
<feature type="region of interest" description="Disordered" evidence="6">
    <location>
        <begin position="296"/>
        <end position="340"/>
    </location>
</feature>
<evidence type="ECO:0000313" key="9">
    <source>
        <dbReference type="Proteomes" id="UP000824890"/>
    </source>
</evidence>
<keyword evidence="2" id="KW-0677">Repeat</keyword>
<evidence type="ECO:0000313" key="8">
    <source>
        <dbReference type="EMBL" id="KAH0875958.1"/>
    </source>
</evidence>
<feature type="compositionally biased region" description="Basic and acidic residues" evidence="6">
    <location>
        <begin position="320"/>
        <end position="340"/>
    </location>
</feature>
<name>A0ABQ7Z6Z1_BRANA</name>
<keyword evidence="4" id="KW-0862">Zinc</keyword>
<dbReference type="EMBL" id="JAGKQM010000016">
    <property type="protein sequence ID" value="KAH0875958.1"/>
    <property type="molecule type" value="Genomic_DNA"/>
</dbReference>
<dbReference type="Pfam" id="PF00098">
    <property type="entry name" value="zf-CCHC"/>
    <property type="match status" value="8"/>
</dbReference>
<dbReference type="PROSITE" id="PS50158">
    <property type="entry name" value="ZF_CCHC"/>
    <property type="match status" value="8"/>
</dbReference>
<dbReference type="SMART" id="SM00343">
    <property type="entry name" value="ZnF_C2HC"/>
    <property type="match status" value="8"/>
</dbReference>
<evidence type="ECO:0000259" key="7">
    <source>
        <dbReference type="PROSITE" id="PS50158"/>
    </source>
</evidence>
<feature type="region of interest" description="Disordered" evidence="6">
    <location>
        <begin position="112"/>
        <end position="151"/>
    </location>
</feature>
<dbReference type="Proteomes" id="UP000824890">
    <property type="component" value="Unassembled WGS sequence"/>
</dbReference>
<gene>
    <name evidence="8" type="ORF">HID58_073320</name>
</gene>
<evidence type="ECO:0000256" key="6">
    <source>
        <dbReference type="SAM" id="MobiDB-lite"/>
    </source>
</evidence>
<evidence type="ECO:0000256" key="2">
    <source>
        <dbReference type="ARBA" id="ARBA00022737"/>
    </source>
</evidence>
<comment type="caution">
    <text evidence="8">The sequence shown here is derived from an EMBL/GenBank/DDBJ whole genome shotgun (WGS) entry which is preliminary data.</text>
</comment>
<feature type="domain" description="CCHC-type" evidence="7">
    <location>
        <begin position="351"/>
        <end position="366"/>
    </location>
</feature>
<dbReference type="InterPro" id="IPR036875">
    <property type="entry name" value="Znf_CCHC_sf"/>
</dbReference>
<accession>A0ABQ7Z6Z1</accession>
<evidence type="ECO:0000256" key="5">
    <source>
        <dbReference type="PROSITE-ProRule" id="PRU00047"/>
    </source>
</evidence>
<keyword evidence="1" id="KW-0479">Metal-binding</keyword>
<dbReference type="PANTHER" id="PTHR47103">
    <property type="entry name" value="DNA-BINDING PROTEIN"/>
    <property type="match status" value="1"/>
</dbReference>
<protein>
    <recommendedName>
        <fullName evidence="7">CCHC-type domain-containing protein</fullName>
    </recommendedName>
</protein>
<evidence type="ECO:0000256" key="1">
    <source>
        <dbReference type="ARBA" id="ARBA00022723"/>
    </source>
</evidence>
<feature type="domain" description="CCHC-type" evidence="7">
    <location>
        <begin position="161"/>
        <end position="176"/>
    </location>
</feature>
<feature type="domain" description="CCHC-type" evidence="7">
    <location>
        <begin position="180"/>
        <end position="193"/>
    </location>
</feature>
<proteinExistence type="predicted"/>
<feature type="domain" description="CCHC-type" evidence="7">
    <location>
        <begin position="282"/>
        <end position="297"/>
    </location>
</feature>
<reference evidence="8 9" key="1">
    <citation type="submission" date="2021-05" db="EMBL/GenBank/DDBJ databases">
        <title>Genome Assembly of Synthetic Allotetraploid Brassica napus Reveals Homoeologous Exchanges between Subgenomes.</title>
        <authorList>
            <person name="Davis J.T."/>
        </authorList>
    </citation>
    <scope>NUCLEOTIDE SEQUENCE [LARGE SCALE GENOMIC DNA]</scope>
    <source>
        <strain evidence="9">cv. Da-Ae</strain>
        <tissue evidence="8">Seedling</tissue>
    </source>
</reference>
<organism evidence="8 9">
    <name type="scientific">Brassica napus</name>
    <name type="common">Rape</name>
    <dbReference type="NCBI Taxonomy" id="3708"/>
    <lineage>
        <taxon>Eukaryota</taxon>
        <taxon>Viridiplantae</taxon>
        <taxon>Streptophyta</taxon>
        <taxon>Embryophyta</taxon>
        <taxon>Tracheophyta</taxon>
        <taxon>Spermatophyta</taxon>
        <taxon>Magnoliopsida</taxon>
        <taxon>eudicotyledons</taxon>
        <taxon>Gunneridae</taxon>
        <taxon>Pentapetalae</taxon>
        <taxon>rosids</taxon>
        <taxon>malvids</taxon>
        <taxon>Brassicales</taxon>
        <taxon>Brassicaceae</taxon>
        <taxon>Brassiceae</taxon>
        <taxon>Brassica</taxon>
    </lineage>
</organism>
<dbReference type="Gene3D" id="4.10.60.10">
    <property type="entry name" value="Zinc finger, CCHC-type"/>
    <property type="match status" value="4"/>
</dbReference>
<dbReference type="InterPro" id="IPR001878">
    <property type="entry name" value="Znf_CCHC"/>
</dbReference>
<sequence length="377" mass="41611">MKTETHQSFSNLSSFDGSCNRGVGIDLGDWFAGDSVRRERERERESCDSSLPRFRAQISWWDDDGGDDDDVVEVGGGGLRVWILSDQIYAARSVFGVLWWFVELVVGMSSMSRSRSPSRDRSRSRSPRDRRMRSERSSYRDAPYRRGEREPRRAFSQTNLCNNCKRPGHFARDCPNVSVCNNCGLPGHIAAECTAESRCWNCREPGHVAGNCSNEGICHSCGKTGHRARDCTNPVSRAGDLRLCNNCFKPGHLAADCTNDKACKNCRTSGHIARDCQNDPVCNICSISGHVARNCPKGDSSYSDRDRGSRVRGGGMQRDGFGRMGRDGGMQRDGLSRGGRDGGGVGAMIICHNCGGRGHMAYECPSARIADRGSRRY</sequence>
<keyword evidence="9" id="KW-1185">Reference proteome</keyword>
<evidence type="ECO:0000256" key="3">
    <source>
        <dbReference type="ARBA" id="ARBA00022771"/>
    </source>
</evidence>
<dbReference type="SUPFAM" id="SSF57756">
    <property type="entry name" value="Retrovirus zinc finger-like domains"/>
    <property type="match status" value="4"/>
</dbReference>
<keyword evidence="3 5" id="KW-0863">Zinc-finger</keyword>
<feature type="domain" description="CCHC-type" evidence="7">
    <location>
        <begin position="263"/>
        <end position="278"/>
    </location>
</feature>
<evidence type="ECO:0000256" key="4">
    <source>
        <dbReference type="ARBA" id="ARBA00022833"/>
    </source>
</evidence>